<feature type="signal peptide" evidence="1">
    <location>
        <begin position="1"/>
        <end position="26"/>
    </location>
</feature>
<organism evidence="2 3">
    <name type="scientific">Meganyctiphanes norvegica</name>
    <name type="common">Northern krill</name>
    <name type="synonym">Thysanopoda norvegica</name>
    <dbReference type="NCBI Taxonomy" id="48144"/>
    <lineage>
        <taxon>Eukaryota</taxon>
        <taxon>Metazoa</taxon>
        <taxon>Ecdysozoa</taxon>
        <taxon>Arthropoda</taxon>
        <taxon>Crustacea</taxon>
        <taxon>Multicrustacea</taxon>
        <taxon>Malacostraca</taxon>
        <taxon>Eumalacostraca</taxon>
        <taxon>Eucarida</taxon>
        <taxon>Euphausiacea</taxon>
        <taxon>Euphausiidae</taxon>
        <taxon>Meganyctiphanes</taxon>
    </lineage>
</organism>
<evidence type="ECO:0000256" key="1">
    <source>
        <dbReference type="SAM" id="SignalP"/>
    </source>
</evidence>
<dbReference type="AlphaFoldDB" id="A0AAV2SDG2"/>
<feature type="chain" id="PRO_5043797178" evidence="1">
    <location>
        <begin position="27"/>
        <end position="114"/>
    </location>
</feature>
<reference evidence="2 3" key="1">
    <citation type="submission" date="2024-05" db="EMBL/GenBank/DDBJ databases">
        <authorList>
            <person name="Wallberg A."/>
        </authorList>
    </citation>
    <scope>NUCLEOTIDE SEQUENCE [LARGE SCALE GENOMIC DNA]</scope>
</reference>
<dbReference type="Proteomes" id="UP001497623">
    <property type="component" value="Unassembled WGS sequence"/>
</dbReference>
<accession>A0AAV2SDG2</accession>
<name>A0AAV2SDG2_MEGNR</name>
<evidence type="ECO:0000313" key="3">
    <source>
        <dbReference type="Proteomes" id="UP001497623"/>
    </source>
</evidence>
<proteinExistence type="predicted"/>
<comment type="caution">
    <text evidence="2">The sequence shown here is derived from an EMBL/GenBank/DDBJ whole genome shotgun (WGS) entry which is preliminary data.</text>
</comment>
<feature type="non-terminal residue" evidence="2">
    <location>
        <position position="114"/>
    </location>
</feature>
<evidence type="ECO:0000313" key="2">
    <source>
        <dbReference type="EMBL" id="CAL4180874.1"/>
    </source>
</evidence>
<gene>
    <name evidence="2" type="ORF">MNOR_LOCUS35362</name>
</gene>
<keyword evidence="3" id="KW-1185">Reference proteome</keyword>
<dbReference type="EMBL" id="CAXKWB010058569">
    <property type="protein sequence ID" value="CAL4180874.1"/>
    <property type="molecule type" value="Genomic_DNA"/>
</dbReference>
<keyword evidence="1" id="KW-0732">Signal</keyword>
<sequence>MAKVGASLWVLAAVVVAQFTSRVVDGQENTAHPIDIIMNDELEKELPIIENFEDTNPAKVGDKDLFEADILLSDEQLEAILTRKAINDLTYRWSEGLDGFPYVPYVFQDCKYTH</sequence>
<protein>
    <submittedName>
        <fullName evidence="2">Uncharacterized protein</fullName>
    </submittedName>
</protein>